<feature type="transmembrane region" description="Helical" evidence="5">
    <location>
        <begin position="306"/>
        <end position="332"/>
    </location>
</feature>
<dbReference type="InterPro" id="IPR011701">
    <property type="entry name" value="MFS"/>
</dbReference>
<dbReference type="EMBL" id="LR134473">
    <property type="protein sequence ID" value="VEI04603.1"/>
    <property type="molecule type" value="Genomic_DNA"/>
</dbReference>
<feature type="transmembrane region" description="Helical" evidence="5">
    <location>
        <begin position="138"/>
        <end position="157"/>
    </location>
</feature>
<evidence type="ECO:0000256" key="2">
    <source>
        <dbReference type="ARBA" id="ARBA00022692"/>
    </source>
</evidence>
<evidence type="ECO:0000313" key="7">
    <source>
        <dbReference type="EMBL" id="VEI04603.1"/>
    </source>
</evidence>
<feature type="domain" description="Major facilitator superfamily (MFS) profile" evidence="6">
    <location>
        <begin position="1"/>
        <end position="396"/>
    </location>
</feature>
<evidence type="ECO:0000256" key="5">
    <source>
        <dbReference type="SAM" id="Phobius"/>
    </source>
</evidence>
<evidence type="ECO:0000313" key="8">
    <source>
        <dbReference type="Proteomes" id="UP000277858"/>
    </source>
</evidence>
<reference evidence="7 8" key="1">
    <citation type="submission" date="2018-12" db="EMBL/GenBank/DDBJ databases">
        <authorList>
            <consortium name="Pathogen Informatics"/>
        </authorList>
    </citation>
    <scope>NUCLEOTIDE SEQUENCE [LARGE SCALE GENOMIC DNA]</scope>
    <source>
        <strain evidence="7 8">NCTC13652</strain>
    </source>
</reference>
<organism evidence="7 8">
    <name type="scientific">Acidipropionibacterium jensenii</name>
    <dbReference type="NCBI Taxonomy" id="1749"/>
    <lineage>
        <taxon>Bacteria</taxon>
        <taxon>Bacillati</taxon>
        <taxon>Actinomycetota</taxon>
        <taxon>Actinomycetes</taxon>
        <taxon>Propionibacteriales</taxon>
        <taxon>Propionibacteriaceae</taxon>
        <taxon>Acidipropionibacterium</taxon>
    </lineage>
</organism>
<keyword evidence="8" id="KW-1185">Reference proteome</keyword>
<dbReference type="PROSITE" id="PS50850">
    <property type="entry name" value="MFS"/>
    <property type="match status" value="1"/>
</dbReference>
<comment type="subcellular location">
    <subcellularLocation>
        <location evidence="1">Cell membrane</location>
        <topology evidence="1">Multi-pass membrane protein</topology>
    </subcellularLocation>
</comment>
<feature type="transmembrane region" description="Helical" evidence="5">
    <location>
        <begin position="249"/>
        <end position="271"/>
    </location>
</feature>
<dbReference type="SUPFAM" id="SSF103473">
    <property type="entry name" value="MFS general substrate transporter"/>
    <property type="match status" value="1"/>
</dbReference>
<accession>A0A3S4WZA4</accession>
<dbReference type="Pfam" id="PF07690">
    <property type="entry name" value="MFS_1"/>
    <property type="match status" value="1"/>
</dbReference>
<keyword evidence="2 5" id="KW-0812">Transmembrane</keyword>
<keyword evidence="4 5" id="KW-0472">Membrane</keyword>
<dbReference type="STRING" id="1122997.GCA_000425285_01582"/>
<dbReference type="InterPro" id="IPR020846">
    <property type="entry name" value="MFS_dom"/>
</dbReference>
<dbReference type="GO" id="GO:0005886">
    <property type="term" value="C:plasma membrane"/>
    <property type="evidence" value="ECO:0007669"/>
    <property type="project" value="UniProtKB-SubCell"/>
</dbReference>
<feature type="transmembrane region" description="Helical" evidence="5">
    <location>
        <begin position="82"/>
        <end position="99"/>
    </location>
</feature>
<dbReference type="GO" id="GO:0022857">
    <property type="term" value="F:transmembrane transporter activity"/>
    <property type="evidence" value="ECO:0007669"/>
    <property type="project" value="InterPro"/>
</dbReference>
<dbReference type="Proteomes" id="UP000277858">
    <property type="component" value="Chromosome"/>
</dbReference>
<name>A0A3S4WZA4_9ACTN</name>
<proteinExistence type="predicted"/>
<dbReference type="RefSeq" id="WP_051238311.1">
    <property type="nucleotide sequence ID" value="NZ_JAKECM010000014.1"/>
</dbReference>
<gene>
    <name evidence="7" type="primary">ynfM_2</name>
    <name evidence="7" type="ORF">NCTC13652_02835</name>
</gene>
<feature type="transmembrane region" description="Helical" evidence="5">
    <location>
        <begin position="105"/>
        <end position="126"/>
    </location>
</feature>
<evidence type="ECO:0000259" key="6">
    <source>
        <dbReference type="PROSITE" id="PS50850"/>
    </source>
</evidence>
<sequence length="409" mass="42520">MSITSPGGHRELSRGLLMLMATATGLCVGGNYLNQPLIDEISRHFGVTVSTAASSVTVAQFGYAIGLVLFVPLGDMVDRRKLAAGLILLSAAGQLVAASSTTFPVMLIGTGAASVFSVAAQVLVPFASELASPGRRGAAVGTMMSGLLIGILVARAVSGGLSLVGGWKTAYWILGGLLIVIAALLWRRLPTVAVPESFSLTRVPASMIDAWRRLPKVRSRSVMSGLLFASVSACFATMTPLLAGPPHRLGPAMIGLVGLLGVVGALAAGPIGRLADRGLGTQVVALGTGLLLVGWGTLWFGSSSVLMFGIGFILTDCGLQAAHIINLSVVYAQEPALRSRLNSLYMTTYFIGGSVGSAVAVFLWPRFGWHGVVLAAVGFVVAAGLVLVAETARDRRRPSHRDHPQHDPY</sequence>
<dbReference type="PANTHER" id="PTHR42910:SF1">
    <property type="entry name" value="MAJOR FACILITATOR SUPERFAMILY (MFS) PROFILE DOMAIN-CONTAINING PROTEIN"/>
    <property type="match status" value="1"/>
</dbReference>
<evidence type="ECO:0000256" key="3">
    <source>
        <dbReference type="ARBA" id="ARBA00022989"/>
    </source>
</evidence>
<feature type="transmembrane region" description="Helical" evidence="5">
    <location>
        <begin position="369"/>
        <end position="389"/>
    </location>
</feature>
<dbReference type="OrthoDB" id="9815356at2"/>
<dbReference type="PANTHER" id="PTHR42910">
    <property type="entry name" value="TRANSPORTER SCO4007-RELATED"/>
    <property type="match status" value="1"/>
</dbReference>
<feature type="transmembrane region" description="Helical" evidence="5">
    <location>
        <begin position="222"/>
        <end position="243"/>
    </location>
</feature>
<evidence type="ECO:0000256" key="4">
    <source>
        <dbReference type="ARBA" id="ARBA00023136"/>
    </source>
</evidence>
<dbReference type="CDD" id="cd17324">
    <property type="entry name" value="MFS_NepI_like"/>
    <property type="match status" value="1"/>
</dbReference>
<dbReference type="InterPro" id="IPR036259">
    <property type="entry name" value="MFS_trans_sf"/>
</dbReference>
<feature type="transmembrane region" description="Helical" evidence="5">
    <location>
        <begin position="12"/>
        <end position="33"/>
    </location>
</feature>
<evidence type="ECO:0000256" key="1">
    <source>
        <dbReference type="ARBA" id="ARBA00004651"/>
    </source>
</evidence>
<dbReference type="AlphaFoldDB" id="A0A3S4WZA4"/>
<protein>
    <submittedName>
        <fullName evidence="7">Inner membrane transport protein ynfM</fullName>
    </submittedName>
</protein>
<dbReference type="Gene3D" id="1.20.1250.20">
    <property type="entry name" value="MFS general substrate transporter like domains"/>
    <property type="match status" value="1"/>
</dbReference>
<feature type="transmembrane region" description="Helical" evidence="5">
    <location>
        <begin position="169"/>
        <end position="186"/>
    </location>
</feature>
<feature type="transmembrane region" description="Helical" evidence="5">
    <location>
        <begin position="283"/>
        <end position="300"/>
    </location>
</feature>
<feature type="transmembrane region" description="Helical" evidence="5">
    <location>
        <begin position="344"/>
        <end position="363"/>
    </location>
</feature>
<feature type="transmembrane region" description="Helical" evidence="5">
    <location>
        <begin position="45"/>
        <end position="70"/>
    </location>
</feature>
<keyword evidence="3 5" id="KW-1133">Transmembrane helix</keyword>